<dbReference type="Pfam" id="PF17996">
    <property type="entry name" value="CE2_N"/>
    <property type="match status" value="1"/>
</dbReference>
<accession>A0A401ZYL0</accession>
<evidence type="ECO:0000313" key="3">
    <source>
        <dbReference type="Proteomes" id="UP000287352"/>
    </source>
</evidence>
<gene>
    <name evidence="2" type="ORF">KTT_18070</name>
</gene>
<keyword evidence="3" id="KW-1185">Reference proteome</keyword>
<sequence length="255" mass="26958">MTMHKKLFRRFFLCSTVVTGLLLSLTLTGITFVLPHAHAAIGDGSPTDPDITYIGRWDTSSADLATSYWGGAYLKTSFTGTTVSMKLAGSANIYASIDNGGDVYYGGANGTVNLTPTPLSAGTHSLRVAAKSEWDQIQFQGLVLDAGATTVAPTVSPTIIEFVGDSITSGLTDSKSSLSAYGWLAGEQLGVEHTQVAFSGICLVEQCHSSTDVGRCVSNRGWRQFHHVIASLYSQASVGRQEGPGTCMLHSLVTI</sequence>
<dbReference type="AlphaFoldDB" id="A0A401ZYL0"/>
<evidence type="ECO:0000259" key="1">
    <source>
        <dbReference type="Pfam" id="PF17996"/>
    </source>
</evidence>
<dbReference type="Proteomes" id="UP000287352">
    <property type="component" value="Unassembled WGS sequence"/>
</dbReference>
<dbReference type="Gene3D" id="2.60.120.260">
    <property type="entry name" value="Galactose-binding domain-like"/>
    <property type="match status" value="1"/>
</dbReference>
<dbReference type="InterPro" id="IPR036514">
    <property type="entry name" value="SGNH_hydro_sf"/>
</dbReference>
<dbReference type="InterPro" id="IPR052762">
    <property type="entry name" value="PCW_deacetylase/CE"/>
</dbReference>
<evidence type="ECO:0000313" key="2">
    <source>
        <dbReference type="EMBL" id="GCE11948.1"/>
    </source>
</evidence>
<feature type="domain" description="Carbohydrate esterase 2 N-terminal" evidence="1">
    <location>
        <begin position="53"/>
        <end position="152"/>
    </location>
</feature>
<dbReference type="PANTHER" id="PTHR37834">
    <property type="entry name" value="GDSL-LIKE LIPASE/ACYLHYDROLASE DOMAIN PROTEIN (AFU_ORTHOLOGUE AFUA_2G00620)"/>
    <property type="match status" value="1"/>
</dbReference>
<dbReference type="InterPro" id="IPR006311">
    <property type="entry name" value="TAT_signal"/>
</dbReference>
<reference evidence="3" key="1">
    <citation type="submission" date="2018-12" db="EMBL/GenBank/DDBJ databases">
        <title>Tengunoibacter tsumagoiensis gen. nov., sp. nov., Dictyobacter kobayashii sp. nov., D. alpinus sp. nov., and D. joshuensis sp. nov. and description of Dictyobacteraceae fam. nov. within the order Ktedonobacterales isolated from Tengu-no-mugimeshi.</title>
        <authorList>
            <person name="Wang C.M."/>
            <person name="Zheng Y."/>
            <person name="Sakai Y."/>
            <person name="Toyoda A."/>
            <person name="Minakuchi Y."/>
            <person name="Abe K."/>
            <person name="Yokota A."/>
            <person name="Yabe S."/>
        </authorList>
    </citation>
    <scope>NUCLEOTIDE SEQUENCE [LARGE SCALE GENOMIC DNA]</scope>
    <source>
        <strain evidence="3">Uno3</strain>
    </source>
</reference>
<dbReference type="Gene3D" id="3.40.50.1110">
    <property type="entry name" value="SGNH hydrolase"/>
    <property type="match status" value="1"/>
</dbReference>
<protein>
    <recommendedName>
        <fullName evidence="1">Carbohydrate esterase 2 N-terminal domain-containing protein</fullName>
    </recommendedName>
</protein>
<name>A0A401ZYL0_9CHLR</name>
<dbReference type="InterPro" id="IPR040794">
    <property type="entry name" value="CE2_N"/>
</dbReference>
<dbReference type="PANTHER" id="PTHR37834:SF2">
    <property type="entry name" value="ESTERASE, SGNH HYDROLASE-TYPE"/>
    <property type="match status" value="1"/>
</dbReference>
<organism evidence="2 3">
    <name type="scientific">Tengunoibacter tsumagoiensis</name>
    <dbReference type="NCBI Taxonomy" id="2014871"/>
    <lineage>
        <taxon>Bacteria</taxon>
        <taxon>Bacillati</taxon>
        <taxon>Chloroflexota</taxon>
        <taxon>Ktedonobacteria</taxon>
        <taxon>Ktedonobacterales</taxon>
        <taxon>Dictyobacteraceae</taxon>
        <taxon>Tengunoibacter</taxon>
    </lineage>
</organism>
<dbReference type="EMBL" id="BIFR01000001">
    <property type="protein sequence ID" value="GCE11948.1"/>
    <property type="molecule type" value="Genomic_DNA"/>
</dbReference>
<proteinExistence type="predicted"/>
<comment type="caution">
    <text evidence="2">The sequence shown here is derived from an EMBL/GenBank/DDBJ whole genome shotgun (WGS) entry which is preliminary data.</text>
</comment>
<dbReference type="PROSITE" id="PS51318">
    <property type="entry name" value="TAT"/>
    <property type="match status" value="1"/>
</dbReference>